<dbReference type="SMART" id="SM00867">
    <property type="entry name" value="YceI"/>
    <property type="match status" value="1"/>
</dbReference>
<evidence type="ECO:0000313" key="3">
    <source>
        <dbReference type="EMBL" id="PJI92526.1"/>
    </source>
</evidence>
<feature type="signal peptide" evidence="1">
    <location>
        <begin position="1"/>
        <end position="21"/>
    </location>
</feature>
<dbReference type="Proteomes" id="UP000228531">
    <property type="component" value="Unassembled WGS sequence"/>
</dbReference>
<accession>A0A2M8WNR8</accession>
<protein>
    <submittedName>
        <fullName evidence="3">Polyisoprenoid-binding protein YceI</fullName>
    </submittedName>
</protein>
<keyword evidence="1" id="KW-0732">Signal</keyword>
<organism evidence="3 4">
    <name type="scientific">Yoonia maricola</name>
    <dbReference type="NCBI Taxonomy" id="420999"/>
    <lineage>
        <taxon>Bacteria</taxon>
        <taxon>Pseudomonadati</taxon>
        <taxon>Pseudomonadota</taxon>
        <taxon>Alphaproteobacteria</taxon>
        <taxon>Rhodobacterales</taxon>
        <taxon>Paracoccaceae</taxon>
        <taxon>Yoonia</taxon>
    </lineage>
</organism>
<dbReference type="SUPFAM" id="SSF101874">
    <property type="entry name" value="YceI-like"/>
    <property type="match status" value="1"/>
</dbReference>
<dbReference type="Gene3D" id="2.40.128.110">
    <property type="entry name" value="Lipid/polyisoprenoid-binding, YceI-like"/>
    <property type="match status" value="1"/>
</dbReference>
<dbReference type="PANTHER" id="PTHR34406:SF1">
    <property type="entry name" value="PROTEIN YCEI"/>
    <property type="match status" value="1"/>
</dbReference>
<name>A0A2M8WNR8_9RHOB</name>
<dbReference type="PANTHER" id="PTHR34406">
    <property type="entry name" value="PROTEIN YCEI"/>
    <property type="match status" value="1"/>
</dbReference>
<dbReference type="AlphaFoldDB" id="A0A2M8WNR8"/>
<dbReference type="Pfam" id="PF04264">
    <property type="entry name" value="YceI"/>
    <property type="match status" value="1"/>
</dbReference>
<dbReference type="RefSeq" id="WP_100367339.1">
    <property type="nucleotide sequence ID" value="NZ_PGTY01000001.1"/>
</dbReference>
<feature type="chain" id="PRO_5014695889" evidence="1">
    <location>
        <begin position="22"/>
        <end position="195"/>
    </location>
</feature>
<gene>
    <name evidence="3" type="ORF">BC777_1379</name>
</gene>
<dbReference type="InterPro" id="IPR007372">
    <property type="entry name" value="Lipid/polyisoprenoid-bd_YceI"/>
</dbReference>
<keyword evidence="4" id="KW-1185">Reference proteome</keyword>
<evidence type="ECO:0000259" key="2">
    <source>
        <dbReference type="SMART" id="SM00867"/>
    </source>
</evidence>
<sequence>MTRILNSIAFLLFWIPSAVTAASVNYTLQADRSEVGFIYTLSGAQNRGTMPVVNADIAIDFQQFSASTVDVSVDVRNARAGMIFATEALKAASVLDADNHPTIRFQSTAIRAKNPRNLSEGGAIDGLLTIRGVTRPVTLNAAVFRQQGTAQGDLSQLSFRINGQVSRSAFGATGYGDIVSDTITLDIAARVVQAQ</sequence>
<proteinExistence type="predicted"/>
<reference evidence="3 4" key="1">
    <citation type="submission" date="2017-11" db="EMBL/GenBank/DDBJ databases">
        <title>Genomic Encyclopedia of Archaeal and Bacterial Type Strains, Phase II (KMG-II): From Individual Species to Whole Genera.</title>
        <authorList>
            <person name="Goeker M."/>
        </authorList>
    </citation>
    <scope>NUCLEOTIDE SEQUENCE [LARGE SCALE GENOMIC DNA]</scope>
    <source>
        <strain evidence="3 4">DSM 29128</strain>
    </source>
</reference>
<evidence type="ECO:0000313" key="4">
    <source>
        <dbReference type="Proteomes" id="UP000228531"/>
    </source>
</evidence>
<evidence type="ECO:0000256" key="1">
    <source>
        <dbReference type="SAM" id="SignalP"/>
    </source>
</evidence>
<dbReference type="EMBL" id="PGTY01000001">
    <property type="protein sequence ID" value="PJI92526.1"/>
    <property type="molecule type" value="Genomic_DNA"/>
</dbReference>
<feature type="domain" description="Lipid/polyisoprenoid-binding YceI-like" evidence="2">
    <location>
        <begin position="25"/>
        <end position="192"/>
    </location>
</feature>
<comment type="caution">
    <text evidence="3">The sequence shown here is derived from an EMBL/GenBank/DDBJ whole genome shotgun (WGS) entry which is preliminary data.</text>
</comment>
<dbReference type="InterPro" id="IPR036761">
    <property type="entry name" value="TTHA0802/YceI-like_sf"/>
</dbReference>
<dbReference type="OrthoDB" id="9811006at2"/>